<keyword evidence="3" id="KW-0998">Cell outer membrane</keyword>
<gene>
    <name evidence="8" type="ORF">JM946_09795</name>
</gene>
<keyword evidence="2 4" id="KW-0472">Membrane</keyword>
<evidence type="ECO:0000256" key="3">
    <source>
        <dbReference type="ARBA" id="ARBA00023237"/>
    </source>
</evidence>
<feature type="signal peptide" evidence="5">
    <location>
        <begin position="1"/>
        <end position="22"/>
    </location>
</feature>
<evidence type="ECO:0000256" key="1">
    <source>
        <dbReference type="ARBA" id="ARBA00004442"/>
    </source>
</evidence>
<keyword evidence="8" id="KW-0675">Receptor</keyword>
<proteinExistence type="inferred from homology"/>
<keyword evidence="5" id="KW-0732">Signal</keyword>
<evidence type="ECO:0000259" key="6">
    <source>
        <dbReference type="Pfam" id="PF00593"/>
    </source>
</evidence>
<dbReference type="EMBL" id="JAEVLS010000002">
    <property type="protein sequence ID" value="MBM0105043.1"/>
    <property type="molecule type" value="Genomic_DNA"/>
</dbReference>
<dbReference type="Gene3D" id="2.170.130.10">
    <property type="entry name" value="TonB-dependent receptor, plug domain"/>
    <property type="match status" value="1"/>
</dbReference>
<name>A0ABS1WVP7_9GAMM</name>
<protein>
    <submittedName>
        <fullName evidence="8">TonB-dependent receptor</fullName>
    </submittedName>
</protein>
<evidence type="ECO:0000313" key="8">
    <source>
        <dbReference type="EMBL" id="MBM0105043.1"/>
    </source>
</evidence>
<dbReference type="Pfam" id="PF00593">
    <property type="entry name" value="TonB_dep_Rec_b-barrel"/>
    <property type="match status" value="1"/>
</dbReference>
<feature type="domain" description="TonB-dependent receptor-like beta-barrel" evidence="6">
    <location>
        <begin position="358"/>
        <end position="805"/>
    </location>
</feature>
<comment type="caution">
    <text evidence="8">The sequence shown here is derived from an EMBL/GenBank/DDBJ whole genome shotgun (WGS) entry which is preliminary data.</text>
</comment>
<dbReference type="Proteomes" id="UP000661077">
    <property type="component" value="Unassembled WGS sequence"/>
</dbReference>
<evidence type="ECO:0000256" key="5">
    <source>
        <dbReference type="SAM" id="SignalP"/>
    </source>
</evidence>
<dbReference type="Pfam" id="PF07715">
    <property type="entry name" value="Plug"/>
    <property type="match status" value="1"/>
</dbReference>
<dbReference type="PANTHER" id="PTHR40980:SF5">
    <property type="entry name" value="TONB-DEPENDENT RECEPTOR"/>
    <property type="match status" value="1"/>
</dbReference>
<organism evidence="8 9">
    <name type="scientific">Steroidobacter gossypii</name>
    <dbReference type="NCBI Taxonomy" id="2805490"/>
    <lineage>
        <taxon>Bacteria</taxon>
        <taxon>Pseudomonadati</taxon>
        <taxon>Pseudomonadota</taxon>
        <taxon>Gammaproteobacteria</taxon>
        <taxon>Steroidobacterales</taxon>
        <taxon>Steroidobacteraceae</taxon>
        <taxon>Steroidobacter</taxon>
    </lineage>
</organism>
<dbReference type="PANTHER" id="PTHR40980">
    <property type="entry name" value="PLUG DOMAIN-CONTAINING PROTEIN"/>
    <property type="match status" value="1"/>
</dbReference>
<sequence>MANPRTWSMLLAATAFSTQALAQAPVEVDGSQQADAADVSATSAASEPVAQQSVDVAMPGGIPTVTVVGRREREVQRETTQVITVLSSEDIARTGEGNIAGALGRVTGLSVVGSGFVYVRGLGDRYSLALLNGSPLPSPEPMRRAVPLDLFPTDVIASSLVQKTYSPNFPGEFGGGVINLTTLAIPTQPFLDVNVGVSGDTETTGQLGYDYYGNKYDWTGYGNRDTPAALQAFFNSGQRISQGGVDTGEIAGQLVGRNNGLVQKMDDTAPNFSGNITAGNTWQLSDSELGLVATAGFSNGWRTRDNTQQTPASADLSVIDRDFRQVATENRAVANAMIGVGYEFGEGNTLRWTNLYIHDTLKRTSLAEGRQNNSRPGADFSDQSTALYERELLSTQLTGGFGFGVVRLSPRASYSTSKREAPYELGIGYVRTNQATSPYGEYFINRLDNGNTGYADIAFSDLDEDLWSAGVDLTAQVLPRLTVSGGVDITDTQRDSTRREFQIVAPSTLPNYIAMLRPDLLLSRTIIDEYDIGLIETTETDPAFTASLRTEAAYAQLQAELMDGLELSAGARYEKGEQDVRPLQVFTTAINSGAATSIENDYVLPAATLTYKFNDDMQLRFNASKTIARPQFRELMFQLYFDPEYNRYYRGNPLLTDSEFFNGEVRYEWYFAPEQRFSVAGFYKTIDDPIEAFTGFTDNTPETSFANAPEAELYGVEFEVQKYFPLGDLFANEFLGSRRAVVIGNYTFTDSKINVEDGDTVRVFGALAQPASNVFRDGSQLTGQSDHLVNLQFGLESPSRLSQQTILLSYASDRVTSRGATGLPDIYESPGLRVDFVAREAFTLFDTALEGKLEIRNIFGRDYKEFQERGPNTVFYNRYDVGTTFSASLTMSF</sequence>
<dbReference type="SUPFAM" id="SSF56935">
    <property type="entry name" value="Porins"/>
    <property type="match status" value="1"/>
</dbReference>
<evidence type="ECO:0000259" key="7">
    <source>
        <dbReference type="Pfam" id="PF07715"/>
    </source>
</evidence>
<dbReference type="Gene3D" id="2.40.170.20">
    <property type="entry name" value="TonB-dependent receptor, beta-barrel domain"/>
    <property type="match status" value="1"/>
</dbReference>
<comment type="similarity">
    <text evidence="4">Belongs to the TonB-dependent receptor family.</text>
</comment>
<reference evidence="8 9" key="1">
    <citation type="journal article" date="2021" name="Int. J. Syst. Evol. Microbiol.">
        <title>Steroidobacter gossypii sp. nov., isolated from soil of cotton cropping field.</title>
        <authorList>
            <person name="Huang R."/>
            <person name="Yang S."/>
            <person name="Zhen C."/>
            <person name="Liu W."/>
        </authorList>
    </citation>
    <scope>NUCLEOTIDE SEQUENCE [LARGE SCALE GENOMIC DNA]</scope>
    <source>
        <strain evidence="8 9">S1-65</strain>
    </source>
</reference>
<feature type="domain" description="TonB-dependent receptor plug" evidence="7">
    <location>
        <begin position="76"/>
        <end position="171"/>
    </location>
</feature>
<evidence type="ECO:0000256" key="4">
    <source>
        <dbReference type="RuleBase" id="RU003357"/>
    </source>
</evidence>
<dbReference type="RefSeq" id="WP_203167110.1">
    <property type="nucleotide sequence ID" value="NZ_JAEVLS010000002.1"/>
</dbReference>
<keyword evidence="4" id="KW-0798">TonB box</keyword>
<feature type="chain" id="PRO_5045126895" evidence="5">
    <location>
        <begin position="23"/>
        <end position="893"/>
    </location>
</feature>
<comment type="subcellular location">
    <subcellularLocation>
        <location evidence="1 4">Cell outer membrane</location>
    </subcellularLocation>
</comment>
<dbReference type="InterPro" id="IPR012910">
    <property type="entry name" value="Plug_dom"/>
</dbReference>
<keyword evidence="9" id="KW-1185">Reference proteome</keyword>
<dbReference type="InterPro" id="IPR000531">
    <property type="entry name" value="Beta-barrel_TonB"/>
</dbReference>
<dbReference type="InterPro" id="IPR037066">
    <property type="entry name" value="Plug_dom_sf"/>
</dbReference>
<accession>A0ABS1WVP7</accession>
<dbReference type="InterPro" id="IPR036942">
    <property type="entry name" value="Beta-barrel_TonB_sf"/>
</dbReference>
<evidence type="ECO:0000256" key="2">
    <source>
        <dbReference type="ARBA" id="ARBA00023136"/>
    </source>
</evidence>
<evidence type="ECO:0000313" key="9">
    <source>
        <dbReference type="Proteomes" id="UP000661077"/>
    </source>
</evidence>